<keyword evidence="9" id="KW-0862">Zinc</keyword>
<name>A0A9W8G192_9FUNG</name>
<protein>
    <recommendedName>
        <fullName evidence="3">RING-type E3 ubiquitin transferase</fullName>
        <ecNumber evidence="3">2.3.2.27</ecNumber>
    </recommendedName>
</protein>
<keyword evidence="4" id="KW-0808">Transferase</keyword>
<dbReference type="CDD" id="cd16454">
    <property type="entry name" value="RING-H2_PA-TM-RING"/>
    <property type="match status" value="1"/>
</dbReference>
<feature type="region of interest" description="Disordered" evidence="13">
    <location>
        <begin position="1"/>
        <end position="33"/>
    </location>
</feature>
<evidence type="ECO:0000256" key="3">
    <source>
        <dbReference type="ARBA" id="ARBA00012483"/>
    </source>
</evidence>
<accession>A0A9W8G192</accession>
<feature type="compositionally biased region" description="Low complexity" evidence="13">
    <location>
        <begin position="13"/>
        <end position="33"/>
    </location>
</feature>
<dbReference type="GO" id="GO:0006511">
    <property type="term" value="P:ubiquitin-dependent protein catabolic process"/>
    <property type="evidence" value="ECO:0007669"/>
    <property type="project" value="TreeGrafter"/>
</dbReference>
<dbReference type="SUPFAM" id="SSF57850">
    <property type="entry name" value="RING/U-box"/>
    <property type="match status" value="1"/>
</dbReference>
<evidence type="ECO:0000256" key="2">
    <source>
        <dbReference type="ARBA" id="ARBA00004141"/>
    </source>
</evidence>
<sequence>MAAPSIKIPEQILTATTKSASTDSLTSSQSSHASYYSLDEYIPETSDTASHTITPAPAAVISSIRAPAIVVEASSGSSTEHATDADIKDGNSSKTEVSQDATPDEVVGDSGSSEAAKPMLHEENCAICLDDFEAGIEVRQLPCQHFFHIACIDPWLVERSGTCPLCNFDIGSVLDSEASDSEQH</sequence>
<comment type="catalytic activity">
    <reaction evidence="1">
        <text>S-ubiquitinyl-[E2 ubiquitin-conjugating enzyme]-L-cysteine + [acceptor protein]-L-lysine = [E2 ubiquitin-conjugating enzyme]-L-cysteine + N(6)-ubiquitinyl-[acceptor protein]-L-lysine.</text>
        <dbReference type="EC" id="2.3.2.27"/>
    </reaction>
</comment>
<feature type="compositionally biased region" description="Basic and acidic residues" evidence="13">
    <location>
        <begin position="81"/>
        <end position="91"/>
    </location>
</feature>
<dbReference type="Gene3D" id="3.30.40.10">
    <property type="entry name" value="Zinc/RING finger domain, C3HC4 (zinc finger)"/>
    <property type="match status" value="1"/>
</dbReference>
<dbReference type="GO" id="GO:0016020">
    <property type="term" value="C:membrane"/>
    <property type="evidence" value="ECO:0007669"/>
    <property type="project" value="UniProtKB-SubCell"/>
</dbReference>
<dbReference type="PANTHER" id="PTHR45977">
    <property type="entry name" value="TARGET OF ERK KINASE MPK-1"/>
    <property type="match status" value="1"/>
</dbReference>
<evidence type="ECO:0000256" key="1">
    <source>
        <dbReference type="ARBA" id="ARBA00000900"/>
    </source>
</evidence>
<dbReference type="EMBL" id="JANBTW010000166">
    <property type="protein sequence ID" value="KAJ2669031.1"/>
    <property type="molecule type" value="Genomic_DNA"/>
</dbReference>
<dbReference type="PROSITE" id="PS50089">
    <property type="entry name" value="ZF_RING_2"/>
    <property type="match status" value="1"/>
</dbReference>
<dbReference type="FunFam" id="3.30.40.10:FF:000388">
    <property type="entry name" value="Putative RING zinc finger domain superfamily protein"/>
    <property type="match status" value="1"/>
</dbReference>
<dbReference type="AlphaFoldDB" id="A0A9W8G192"/>
<evidence type="ECO:0000259" key="14">
    <source>
        <dbReference type="PROSITE" id="PS50089"/>
    </source>
</evidence>
<keyword evidence="6" id="KW-0479">Metal-binding</keyword>
<dbReference type="InterPro" id="IPR001841">
    <property type="entry name" value="Znf_RING"/>
</dbReference>
<evidence type="ECO:0000256" key="12">
    <source>
        <dbReference type="PROSITE-ProRule" id="PRU00175"/>
    </source>
</evidence>
<gene>
    <name evidence="15" type="ORF">GGI25_006283</name>
</gene>
<evidence type="ECO:0000256" key="4">
    <source>
        <dbReference type="ARBA" id="ARBA00022679"/>
    </source>
</evidence>
<evidence type="ECO:0000256" key="5">
    <source>
        <dbReference type="ARBA" id="ARBA00022692"/>
    </source>
</evidence>
<dbReference type="OrthoDB" id="8062037at2759"/>
<keyword evidence="7 12" id="KW-0863">Zinc-finger</keyword>
<proteinExistence type="predicted"/>
<evidence type="ECO:0000313" key="16">
    <source>
        <dbReference type="Proteomes" id="UP001151518"/>
    </source>
</evidence>
<feature type="compositionally biased region" description="Polar residues" evidence="13">
    <location>
        <begin position="92"/>
        <end position="101"/>
    </location>
</feature>
<feature type="domain" description="RING-type" evidence="14">
    <location>
        <begin position="125"/>
        <end position="167"/>
    </location>
</feature>
<feature type="region of interest" description="Disordered" evidence="13">
    <location>
        <begin position="72"/>
        <end position="114"/>
    </location>
</feature>
<dbReference type="GO" id="GO:0008270">
    <property type="term" value="F:zinc ion binding"/>
    <property type="evidence" value="ECO:0007669"/>
    <property type="project" value="UniProtKB-KW"/>
</dbReference>
<evidence type="ECO:0000256" key="6">
    <source>
        <dbReference type="ARBA" id="ARBA00022723"/>
    </source>
</evidence>
<evidence type="ECO:0000256" key="7">
    <source>
        <dbReference type="ARBA" id="ARBA00022771"/>
    </source>
</evidence>
<evidence type="ECO:0000256" key="9">
    <source>
        <dbReference type="ARBA" id="ARBA00022833"/>
    </source>
</evidence>
<dbReference type="GO" id="GO:0016567">
    <property type="term" value="P:protein ubiquitination"/>
    <property type="evidence" value="ECO:0007669"/>
    <property type="project" value="TreeGrafter"/>
</dbReference>
<dbReference type="InterPro" id="IPR013083">
    <property type="entry name" value="Znf_RING/FYVE/PHD"/>
</dbReference>
<dbReference type="SMART" id="SM00184">
    <property type="entry name" value="RING"/>
    <property type="match status" value="1"/>
</dbReference>
<evidence type="ECO:0000256" key="13">
    <source>
        <dbReference type="SAM" id="MobiDB-lite"/>
    </source>
</evidence>
<keyword evidence="11" id="KW-0472">Membrane</keyword>
<dbReference type="EC" id="2.3.2.27" evidence="3"/>
<keyword evidence="10" id="KW-1133">Transmembrane helix</keyword>
<dbReference type="Pfam" id="PF13639">
    <property type="entry name" value="zf-RING_2"/>
    <property type="match status" value="1"/>
</dbReference>
<reference evidence="15" key="1">
    <citation type="submission" date="2022-07" db="EMBL/GenBank/DDBJ databases">
        <title>Phylogenomic reconstructions and comparative analyses of Kickxellomycotina fungi.</title>
        <authorList>
            <person name="Reynolds N.K."/>
            <person name="Stajich J.E."/>
            <person name="Barry K."/>
            <person name="Grigoriev I.V."/>
            <person name="Crous P."/>
            <person name="Smith M.E."/>
        </authorList>
    </citation>
    <scope>NUCLEOTIDE SEQUENCE</scope>
    <source>
        <strain evidence="15">NRRL 3115</strain>
    </source>
</reference>
<dbReference type="PANTHER" id="PTHR45977:SF4">
    <property type="entry name" value="RING-TYPE DOMAIN-CONTAINING PROTEIN"/>
    <property type="match status" value="1"/>
</dbReference>
<evidence type="ECO:0000256" key="8">
    <source>
        <dbReference type="ARBA" id="ARBA00022786"/>
    </source>
</evidence>
<evidence type="ECO:0000256" key="10">
    <source>
        <dbReference type="ARBA" id="ARBA00022989"/>
    </source>
</evidence>
<dbReference type="GO" id="GO:0061630">
    <property type="term" value="F:ubiquitin protein ligase activity"/>
    <property type="evidence" value="ECO:0007669"/>
    <property type="project" value="UniProtKB-EC"/>
</dbReference>
<evidence type="ECO:0000256" key="11">
    <source>
        <dbReference type="ARBA" id="ARBA00023136"/>
    </source>
</evidence>
<evidence type="ECO:0000313" key="15">
    <source>
        <dbReference type="EMBL" id="KAJ2669031.1"/>
    </source>
</evidence>
<organism evidence="15 16">
    <name type="scientific">Coemansia spiralis</name>
    <dbReference type="NCBI Taxonomy" id="417178"/>
    <lineage>
        <taxon>Eukaryota</taxon>
        <taxon>Fungi</taxon>
        <taxon>Fungi incertae sedis</taxon>
        <taxon>Zoopagomycota</taxon>
        <taxon>Kickxellomycotina</taxon>
        <taxon>Kickxellomycetes</taxon>
        <taxon>Kickxellales</taxon>
        <taxon>Kickxellaceae</taxon>
        <taxon>Coemansia</taxon>
    </lineage>
</organism>
<keyword evidence="5" id="KW-0812">Transmembrane</keyword>
<comment type="caution">
    <text evidence="15">The sequence shown here is derived from an EMBL/GenBank/DDBJ whole genome shotgun (WGS) entry which is preliminary data.</text>
</comment>
<dbReference type="Proteomes" id="UP001151518">
    <property type="component" value="Unassembled WGS sequence"/>
</dbReference>
<keyword evidence="8" id="KW-0833">Ubl conjugation pathway</keyword>
<comment type="subcellular location">
    <subcellularLocation>
        <location evidence="2">Membrane</location>
        <topology evidence="2">Multi-pass membrane protein</topology>
    </subcellularLocation>
</comment>